<protein>
    <submittedName>
        <fullName evidence="1">Uncharacterized protein</fullName>
    </submittedName>
</protein>
<evidence type="ECO:0000313" key="1">
    <source>
        <dbReference type="EMBL" id="CAB9500528.1"/>
    </source>
</evidence>
<keyword evidence="2" id="KW-1185">Reference proteome</keyword>
<evidence type="ECO:0000313" key="2">
    <source>
        <dbReference type="Proteomes" id="UP001153069"/>
    </source>
</evidence>
<reference evidence="1" key="1">
    <citation type="submission" date="2020-06" db="EMBL/GenBank/DDBJ databases">
        <authorList>
            <consortium name="Plant Systems Biology data submission"/>
        </authorList>
    </citation>
    <scope>NUCLEOTIDE SEQUENCE</scope>
    <source>
        <strain evidence="1">D6</strain>
    </source>
</reference>
<gene>
    <name evidence="1" type="ORF">SEMRO_85_G045480.1</name>
</gene>
<sequence>MKLNFSDFRSQELYFALADFTKIKFRKSQETLNILGEFVKKLDTDATDEDLQCFTVDNGMIFIDHMFDEGVKRNEWNELGSATVFLCILPEGSSPLPMIIYSGLFDGSLKKHFNKDELFKFLRSKVHFDYANEKDLILALKEEIVRGPVRDVRDYITKEKLLPLSQRKLFLNALWLPAESSKYTNAGYKALDTVVEAIQIPDDVVRAAQLCKVEHLQNQLNAEMETEDLPLMQDFFFDANKMIPQYS</sequence>
<proteinExistence type="predicted"/>
<comment type="caution">
    <text evidence="1">The sequence shown here is derived from an EMBL/GenBank/DDBJ whole genome shotgun (WGS) entry which is preliminary data.</text>
</comment>
<organism evidence="1 2">
    <name type="scientific">Seminavis robusta</name>
    <dbReference type="NCBI Taxonomy" id="568900"/>
    <lineage>
        <taxon>Eukaryota</taxon>
        <taxon>Sar</taxon>
        <taxon>Stramenopiles</taxon>
        <taxon>Ochrophyta</taxon>
        <taxon>Bacillariophyta</taxon>
        <taxon>Bacillariophyceae</taxon>
        <taxon>Bacillariophycidae</taxon>
        <taxon>Naviculales</taxon>
        <taxon>Naviculaceae</taxon>
        <taxon>Seminavis</taxon>
    </lineage>
</organism>
<dbReference type="Proteomes" id="UP001153069">
    <property type="component" value="Unassembled WGS sequence"/>
</dbReference>
<name>A0A9N8H3F2_9STRA</name>
<dbReference type="EMBL" id="CAICTM010000084">
    <property type="protein sequence ID" value="CAB9500528.1"/>
    <property type="molecule type" value="Genomic_DNA"/>
</dbReference>
<accession>A0A9N8H3F2</accession>
<dbReference type="AlphaFoldDB" id="A0A9N8H3F2"/>